<dbReference type="HOGENOM" id="CLU_2896569_0_0_3"/>
<keyword evidence="2" id="KW-1185">Reference proteome</keyword>
<dbReference type="STRING" id="65393.PCC7424_4353"/>
<reference evidence="2" key="1">
    <citation type="journal article" date="2011" name="MBio">
        <title>Novel metabolic attributes of the genus Cyanothece, comprising a group of unicellular nitrogen-fixing Cyanobacteria.</title>
        <authorList>
            <person name="Bandyopadhyay A."/>
            <person name="Elvitigala T."/>
            <person name="Welsh E."/>
            <person name="Stockel J."/>
            <person name="Liberton M."/>
            <person name="Min H."/>
            <person name="Sherman L.A."/>
            <person name="Pakrasi H.B."/>
        </authorList>
    </citation>
    <scope>NUCLEOTIDE SEQUENCE [LARGE SCALE GENOMIC DNA]</scope>
    <source>
        <strain evidence="2">PCC 7424</strain>
    </source>
</reference>
<dbReference type="RefSeq" id="WP_015956304.1">
    <property type="nucleotide sequence ID" value="NC_011729.1"/>
</dbReference>
<sequence>MKKVNQYEQEFLEMLLDNEGFYPWNPADPEAEQYFTEQEEKYSLADSLNFERILKIDHTLFCHKNQ</sequence>
<dbReference type="OrthoDB" id="422386at2"/>
<dbReference type="KEGG" id="cyc:PCC7424_4353"/>
<name>B7K720_GLOC7</name>
<organism evidence="1 2">
    <name type="scientific">Gloeothece citriformis (strain PCC 7424)</name>
    <name type="common">Cyanothece sp. (strain PCC 7424)</name>
    <dbReference type="NCBI Taxonomy" id="65393"/>
    <lineage>
        <taxon>Bacteria</taxon>
        <taxon>Bacillati</taxon>
        <taxon>Cyanobacteriota</taxon>
        <taxon>Cyanophyceae</taxon>
        <taxon>Oscillatoriophycideae</taxon>
        <taxon>Chroococcales</taxon>
        <taxon>Aphanothecaceae</taxon>
        <taxon>Gloeothece</taxon>
        <taxon>Gloeothece citriformis</taxon>
    </lineage>
</organism>
<dbReference type="Proteomes" id="UP000002384">
    <property type="component" value="Chromosome"/>
</dbReference>
<protein>
    <submittedName>
        <fullName evidence="1">Uncharacterized protein</fullName>
    </submittedName>
</protein>
<dbReference type="EMBL" id="CP001291">
    <property type="protein sequence ID" value="ACK72719.1"/>
    <property type="molecule type" value="Genomic_DNA"/>
</dbReference>
<evidence type="ECO:0000313" key="1">
    <source>
        <dbReference type="EMBL" id="ACK72719.1"/>
    </source>
</evidence>
<accession>B7K720</accession>
<evidence type="ECO:0000313" key="2">
    <source>
        <dbReference type="Proteomes" id="UP000002384"/>
    </source>
</evidence>
<dbReference type="eggNOG" id="ENOG5032MQQ">
    <property type="taxonomic scope" value="Bacteria"/>
</dbReference>
<gene>
    <name evidence="1" type="ordered locus">PCC7424_4353</name>
</gene>
<proteinExistence type="predicted"/>
<dbReference type="AlphaFoldDB" id="B7K720"/>